<reference evidence="2" key="1">
    <citation type="submission" date="2025-08" db="UniProtKB">
        <authorList>
            <consortium name="RefSeq"/>
        </authorList>
    </citation>
    <scope>IDENTIFICATION</scope>
    <source>
        <tissue evidence="2">Whole sample</tissue>
    </source>
</reference>
<gene>
    <name evidence="2" type="primary">LOC111118737</name>
</gene>
<keyword evidence="1" id="KW-1185">Reference proteome</keyword>
<protein>
    <submittedName>
        <fullName evidence="2">Uncharacterized protein LOC111118737 isoform X2</fullName>
    </submittedName>
</protein>
<dbReference type="Proteomes" id="UP000694844">
    <property type="component" value="Chromosome 2"/>
</dbReference>
<organism evidence="1 2">
    <name type="scientific">Crassostrea virginica</name>
    <name type="common">Eastern oyster</name>
    <dbReference type="NCBI Taxonomy" id="6565"/>
    <lineage>
        <taxon>Eukaryota</taxon>
        <taxon>Metazoa</taxon>
        <taxon>Spiralia</taxon>
        <taxon>Lophotrochozoa</taxon>
        <taxon>Mollusca</taxon>
        <taxon>Bivalvia</taxon>
        <taxon>Autobranchia</taxon>
        <taxon>Pteriomorphia</taxon>
        <taxon>Ostreida</taxon>
        <taxon>Ostreoidea</taxon>
        <taxon>Ostreidae</taxon>
        <taxon>Crassostrea</taxon>
    </lineage>
</organism>
<evidence type="ECO:0000313" key="2">
    <source>
        <dbReference type="RefSeq" id="XP_022314046.1"/>
    </source>
</evidence>
<name>A0A8B8CHS7_CRAVI</name>
<sequence length="141" mass="16461">MGETRTLRKMSTKQVAKTQFCSLVLVIMTQTGAEDLGHQNPIGRWVWFCRRSYMTLTLIIGFLKKRVIPLCMLIPFIELCTQELLFTKMNQIEDVLGENAQEKKIKPLPKKQLPVKKPPPESIRNIKRNMVFKILHPYDFD</sequence>
<dbReference type="RefSeq" id="XP_022314046.1">
    <property type="nucleotide sequence ID" value="XM_022458338.1"/>
</dbReference>
<proteinExistence type="predicted"/>
<dbReference type="AlphaFoldDB" id="A0A8B8CHS7"/>
<accession>A0A8B8CHS7</accession>
<evidence type="ECO:0000313" key="1">
    <source>
        <dbReference type="Proteomes" id="UP000694844"/>
    </source>
</evidence>
<dbReference type="OrthoDB" id="10428014at2759"/>
<dbReference type="GeneID" id="111118737"/>